<dbReference type="EMBL" id="JAPDNT010000044">
    <property type="protein sequence ID" value="MCW3477664.1"/>
    <property type="molecule type" value="Genomic_DNA"/>
</dbReference>
<keyword evidence="8" id="KW-1185">Reference proteome</keyword>
<dbReference type="NCBIfam" id="TIGR00413">
    <property type="entry name" value="rlpA"/>
    <property type="match status" value="1"/>
</dbReference>
<organism evidence="7 8">
    <name type="scientific">Limobrevibacterium gyesilva</name>
    <dbReference type="NCBI Taxonomy" id="2991712"/>
    <lineage>
        <taxon>Bacteria</taxon>
        <taxon>Pseudomonadati</taxon>
        <taxon>Pseudomonadota</taxon>
        <taxon>Alphaproteobacteria</taxon>
        <taxon>Acetobacterales</taxon>
        <taxon>Acetobacteraceae</taxon>
        <taxon>Limobrevibacterium</taxon>
    </lineage>
</organism>
<protein>
    <recommendedName>
        <fullName evidence="3">Endolytic peptidoglycan transglycosylase RlpA</fullName>
        <ecNumber evidence="3">4.2.2.-</ecNumber>
    </recommendedName>
</protein>
<dbReference type="Proteomes" id="UP001165679">
    <property type="component" value="Unassembled WGS sequence"/>
</dbReference>
<feature type="region of interest" description="Disordered" evidence="5">
    <location>
        <begin position="26"/>
        <end position="64"/>
    </location>
</feature>
<keyword evidence="3" id="KW-0732">Signal</keyword>
<gene>
    <name evidence="3" type="primary">rlpA</name>
    <name evidence="7" type="ORF">OL599_24185</name>
</gene>
<comment type="function">
    <text evidence="3">Lytic transglycosylase with a strong preference for naked glycan strands that lack stem peptides.</text>
</comment>
<feature type="signal peptide" evidence="3">
    <location>
        <begin position="1"/>
        <end position="24"/>
    </location>
</feature>
<dbReference type="GO" id="GO:0071555">
    <property type="term" value="P:cell wall organization"/>
    <property type="evidence" value="ECO:0007669"/>
    <property type="project" value="UniProtKB-KW"/>
</dbReference>
<dbReference type="EC" id="4.2.2.-" evidence="3"/>
<name>A0AA42CGF4_9PROT</name>
<evidence type="ECO:0000256" key="2">
    <source>
        <dbReference type="ARBA" id="ARBA00023316"/>
    </source>
</evidence>
<feature type="chain" id="PRO_5041497686" description="Endolytic peptidoglycan transglycosylase RlpA" evidence="3">
    <location>
        <begin position="25"/>
        <end position="197"/>
    </location>
</feature>
<dbReference type="PANTHER" id="PTHR34183">
    <property type="entry name" value="ENDOLYTIC PEPTIDOGLYCAN TRANSGLYCOSYLASE RLPA"/>
    <property type="match status" value="1"/>
</dbReference>
<evidence type="ECO:0000256" key="1">
    <source>
        <dbReference type="ARBA" id="ARBA00023239"/>
    </source>
</evidence>
<dbReference type="Gene3D" id="2.40.40.10">
    <property type="entry name" value="RlpA-like domain"/>
    <property type="match status" value="1"/>
</dbReference>
<dbReference type="Pfam" id="PF03330">
    <property type="entry name" value="DPBB_1"/>
    <property type="match status" value="1"/>
</dbReference>
<evidence type="ECO:0000256" key="5">
    <source>
        <dbReference type="SAM" id="MobiDB-lite"/>
    </source>
</evidence>
<dbReference type="SUPFAM" id="SSF50685">
    <property type="entry name" value="Barwin-like endoglucanases"/>
    <property type="match status" value="1"/>
</dbReference>
<dbReference type="RefSeq" id="WP_264716623.1">
    <property type="nucleotide sequence ID" value="NZ_JAPDNT010000044.1"/>
</dbReference>
<dbReference type="PANTHER" id="PTHR34183:SF1">
    <property type="entry name" value="ENDOLYTIC PEPTIDOGLYCAN TRANSGLYCOSYLASE RLPA"/>
    <property type="match status" value="1"/>
</dbReference>
<dbReference type="HAMAP" id="MF_02071">
    <property type="entry name" value="RlpA"/>
    <property type="match status" value="1"/>
</dbReference>
<evidence type="ECO:0000313" key="8">
    <source>
        <dbReference type="Proteomes" id="UP001165679"/>
    </source>
</evidence>
<dbReference type="InterPro" id="IPR009009">
    <property type="entry name" value="RlpA-like_DPBB"/>
</dbReference>
<proteinExistence type="inferred from homology"/>
<dbReference type="InterPro" id="IPR012997">
    <property type="entry name" value="RplA"/>
</dbReference>
<dbReference type="GO" id="GO:0008932">
    <property type="term" value="F:lytic endotransglycosylase activity"/>
    <property type="evidence" value="ECO:0007669"/>
    <property type="project" value="UniProtKB-UniRule"/>
</dbReference>
<evidence type="ECO:0000256" key="4">
    <source>
        <dbReference type="RuleBase" id="RU003495"/>
    </source>
</evidence>
<feature type="domain" description="RlpA-like protein double-psi beta-barrel" evidence="6">
    <location>
        <begin position="105"/>
        <end position="193"/>
    </location>
</feature>
<dbReference type="GO" id="GO:0000270">
    <property type="term" value="P:peptidoglycan metabolic process"/>
    <property type="evidence" value="ECO:0007669"/>
    <property type="project" value="UniProtKB-UniRule"/>
</dbReference>
<feature type="compositionally biased region" description="Low complexity" evidence="5">
    <location>
        <begin position="26"/>
        <end position="39"/>
    </location>
</feature>
<evidence type="ECO:0000313" key="7">
    <source>
        <dbReference type="EMBL" id="MCW3477664.1"/>
    </source>
</evidence>
<dbReference type="AlphaFoldDB" id="A0AA42CGF4"/>
<reference evidence="7" key="2">
    <citation type="submission" date="2022-10" db="EMBL/GenBank/DDBJ databases">
        <authorList>
            <person name="Trinh H.N."/>
        </authorList>
    </citation>
    <scope>NUCLEOTIDE SEQUENCE</scope>
    <source>
        <strain evidence="7">RN2-1</strain>
    </source>
</reference>
<dbReference type="InterPro" id="IPR034718">
    <property type="entry name" value="RlpA"/>
</dbReference>
<reference evidence="7" key="1">
    <citation type="submission" date="2022-09" db="EMBL/GenBank/DDBJ databases">
        <title>Rhodovastum sp. nov. RN2-1 isolated from soil in Seongnam, South Korea.</title>
        <authorList>
            <person name="Le N.T."/>
        </authorList>
    </citation>
    <scope>NUCLEOTIDE SEQUENCE</scope>
    <source>
        <strain evidence="7">RN2-1</strain>
    </source>
</reference>
<evidence type="ECO:0000256" key="3">
    <source>
        <dbReference type="HAMAP-Rule" id="MF_02071"/>
    </source>
</evidence>
<comment type="similarity">
    <text evidence="3 4">Belongs to the RlpA family.</text>
</comment>
<keyword evidence="1 3" id="KW-0456">Lyase</keyword>
<dbReference type="CDD" id="cd22268">
    <property type="entry name" value="DPBB_RlpA-like"/>
    <property type="match status" value="1"/>
</dbReference>
<sequence length="197" mass="20564" precursor="true">MISRARRVFPGMVVSMMLVGPAMAATTGTPTAGPETQATRRALPATDSRKPATPHRNAARRGPATTIVAHTASADATPIDTPATDGFAGIGPVWNDQTGQSTWSQTGIASWYGGARWHGRRTSSGARYDQNALTAAHATLPIGTKVRVTLEGSGRSVIVTINDRPGTRRRIIDLSRSAAAELGILSRGVAVVTLSAL</sequence>
<accession>A0AA42CGF4</accession>
<dbReference type="InterPro" id="IPR036908">
    <property type="entry name" value="RlpA-like_sf"/>
</dbReference>
<comment type="caution">
    <text evidence="7">The sequence shown here is derived from an EMBL/GenBank/DDBJ whole genome shotgun (WGS) entry which is preliminary data.</text>
</comment>
<keyword evidence="2 3" id="KW-0961">Cell wall biogenesis/degradation</keyword>
<evidence type="ECO:0000259" key="6">
    <source>
        <dbReference type="Pfam" id="PF03330"/>
    </source>
</evidence>